<dbReference type="Gene3D" id="1.10.418.30">
    <property type="entry name" value="Ncd80 complex, Ncd80 subunit"/>
    <property type="match status" value="1"/>
</dbReference>
<keyword evidence="2 10" id="KW-0158">Chromosome</keyword>
<dbReference type="GO" id="GO:0031262">
    <property type="term" value="C:Ndc80 complex"/>
    <property type="evidence" value="ECO:0007669"/>
    <property type="project" value="UniProtKB-UniRule"/>
</dbReference>
<dbReference type="PANTHER" id="PTHR10643:SF2">
    <property type="entry name" value="KINETOCHORE PROTEIN NDC80 HOMOLOG"/>
    <property type="match status" value="1"/>
</dbReference>
<sequence>NLTTPASSRSASKSPCRFGSVKAERHVNDKKWVSEQYAKVRRYLQEHTNCQDHIPDAIRPPTINTFVYVMDLLLKEIDSRVDMTVANYKDVVLNRLKVLHYPGSVSNSLLKTVNTMHAWPQVMSIFAWLIDFIAFIRRARVPSQPLFEPDIDHQKIKVLFVFGVCKTFHNLFQYVINYVFERYKLYNNNEDQTAADMAFKEEFEKILNIDPEEADRLKHEIDDLSQLKEQQLDQLKEINKDNDLLNSQVSHMESETDSLYAEDEEKQKDVDEELRYLNERIIRKRQEIKEKEENTAKLNEAVTTQPYTYEEKIEMQKQIDEIQHTLDLEKERVAVKRQIETDADAKLAEARQRVETEIYRLNNEVMRLALVEPELNILRLRETDFTSQDFYDEVRRVVENKKIAEKKIGEELEALGAYIAQSTSENEGRKQRLEGLNETIERLTEEENKTDEQIRKLDNEMENEIRTSIFDHCVGLLHDVHAEEGNILGDLQKLSSIGSSASSQEENFR</sequence>
<evidence type="ECO:0000256" key="5">
    <source>
        <dbReference type="ARBA" id="ARBA00022838"/>
    </source>
</evidence>
<keyword evidence="7 10" id="KW-0539">Nucleus</keyword>
<evidence type="ECO:0000313" key="14">
    <source>
        <dbReference type="Proteomes" id="UP000292052"/>
    </source>
</evidence>
<proteinExistence type="inferred from homology"/>
<feature type="coiled-coil region" evidence="11">
    <location>
        <begin position="214"/>
        <end position="332"/>
    </location>
</feature>
<keyword evidence="8 10" id="KW-0131">Cell cycle</keyword>
<comment type="similarity">
    <text evidence="1 10">Belongs to the NDC80/HEC1 family.</text>
</comment>
<feature type="non-terminal residue" evidence="13">
    <location>
        <position position="1"/>
    </location>
</feature>
<reference evidence="13 14" key="1">
    <citation type="submission" date="2017-03" db="EMBL/GenBank/DDBJ databases">
        <title>Genome of the blue death feigning beetle - Asbolus verrucosus.</title>
        <authorList>
            <person name="Rider S.D."/>
        </authorList>
    </citation>
    <scope>NUCLEOTIDE SEQUENCE [LARGE SCALE GENOMIC DNA]</scope>
    <source>
        <strain evidence="13">Butters</strain>
        <tissue evidence="13">Head and leg muscle</tissue>
    </source>
</reference>
<keyword evidence="5 10" id="KW-0995">Kinetochore</keyword>
<evidence type="ECO:0000313" key="13">
    <source>
        <dbReference type="EMBL" id="RZC39070.1"/>
    </source>
</evidence>
<dbReference type="InterPro" id="IPR005550">
    <property type="entry name" value="Kinetochore_Ndc80"/>
</dbReference>
<evidence type="ECO:0000256" key="2">
    <source>
        <dbReference type="ARBA" id="ARBA00022454"/>
    </source>
</evidence>
<comment type="function">
    <text evidence="10">Acts as a component of the essential kinetochore-associated NDC80 complex, which is required for chromosome segregation and spindle checkpoint activity.</text>
</comment>
<keyword evidence="3 10" id="KW-0132">Cell division</keyword>
<feature type="coiled-coil region" evidence="11">
    <location>
        <begin position="426"/>
        <end position="467"/>
    </location>
</feature>
<dbReference type="AlphaFoldDB" id="A0A482W1U9"/>
<evidence type="ECO:0000256" key="9">
    <source>
        <dbReference type="ARBA" id="ARBA00023328"/>
    </source>
</evidence>
<keyword evidence="4 10" id="KW-0498">Mitosis</keyword>
<accession>A0A482W1U9</accession>
<feature type="non-terminal residue" evidence="13">
    <location>
        <position position="509"/>
    </location>
</feature>
<dbReference type="STRING" id="1661398.A0A482W1U9"/>
<comment type="subcellular location">
    <subcellularLocation>
        <location evidence="10">Chromosome</location>
        <location evidence="10">Centromere</location>
        <location evidence="10">Kinetochore</location>
    </subcellularLocation>
    <subcellularLocation>
        <location evidence="10">Nucleus</location>
    </subcellularLocation>
</comment>
<protein>
    <recommendedName>
        <fullName evidence="10">Kinetochore protein NDC80</fullName>
    </recommendedName>
</protein>
<dbReference type="InterPro" id="IPR055260">
    <property type="entry name" value="Ndc80_CH"/>
</dbReference>
<dbReference type="InterPro" id="IPR038273">
    <property type="entry name" value="Ndc80_sf"/>
</dbReference>
<evidence type="ECO:0000256" key="4">
    <source>
        <dbReference type="ARBA" id="ARBA00022776"/>
    </source>
</evidence>
<dbReference type="GO" id="GO:0051315">
    <property type="term" value="P:attachment of mitotic spindle microtubules to kinetochore"/>
    <property type="evidence" value="ECO:0007669"/>
    <property type="project" value="UniProtKB-UniRule"/>
</dbReference>
<dbReference type="EMBL" id="QDEB01037722">
    <property type="protein sequence ID" value="RZC39070.1"/>
    <property type="molecule type" value="Genomic_DNA"/>
</dbReference>
<dbReference type="PANTHER" id="PTHR10643">
    <property type="entry name" value="KINETOCHORE PROTEIN NDC80"/>
    <property type="match status" value="1"/>
</dbReference>
<evidence type="ECO:0000256" key="6">
    <source>
        <dbReference type="ARBA" id="ARBA00023054"/>
    </source>
</evidence>
<dbReference type="Proteomes" id="UP000292052">
    <property type="component" value="Unassembled WGS sequence"/>
</dbReference>
<dbReference type="Pfam" id="PF03801">
    <property type="entry name" value="Ndc80_HEC"/>
    <property type="match status" value="1"/>
</dbReference>
<evidence type="ECO:0000256" key="1">
    <source>
        <dbReference type="ARBA" id="ARBA00007050"/>
    </source>
</evidence>
<keyword evidence="9 10" id="KW-0137">Centromere</keyword>
<organism evidence="13 14">
    <name type="scientific">Asbolus verrucosus</name>
    <name type="common">Desert ironclad beetle</name>
    <dbReference type="NCBI Taxonomy" id="1661398"/>
    <lineage>
        <taxon>Eukaryota</taxon>
        <taxon>Metazoa</taxon>
        <taxon>Ecdysozoa</taxon>
        <taxon>Arthropoda</taxon>
        <taxon>Hexapoda</taxon>
        <taxon>Insecta</taxon>
        <taxon>Pterygota</taxon>
        <taxon>Neoptera</taxon>
        <taxon>Endopterygota</taxon>
        <taxon>Coleoptera</taxon>
        <taxon>Polyphaga</taxon>
        <taxon>Cucujiformia</taxon>
        <taxon>Tenebrionidae</taxon>
        <taxon>Pimeliinae</taxon>
        <taxon>Asbolus</taxon>
    </lineage>
</organism>
<dbReference type="OrthoDB" id="7459479at2759"/>
<evidence type="ECO:0000256" key="10">
    <source>
        <dbReference type="RuleBase" id="RU368072"/>
    </source>
</evidence>
<comment type="caution">
    <text evidence="13">The sequence shown here is derived from an EMBL/GenBank/DDBJ whole genome shotgun (WGS) entry which is preliminary data.</text>
</comment>
<evidence type="ECO:0000256" key="7">
    <source>
        <dbReference type="ARBA" id="ARBA00023242"/>
    </source>
</evidence>
<name>A0A482W1U9_ASBVE</name>
<evidence type="ECO:0000256" key="11">
    <source>
        <dbReference type="SAM" id="Coils"/>
    </source>
</evidence>
<keyword evidence="14" id="KW-1185">Reference proteome</keyword>
<comment type="subunit">
    <text evidence="10">Component of the NDC80 complex.</text>
</comment>
<dbReference type="GO" id="GO:0051301">
    <property type="term" value="P:cell division"/>
    <property type="evidence" value="ECO:0007669"/>
    <property type="project" value="UniProtKB-UniRule"/>
</dbReference>
<feature type="domain" description="Kinetochore protein Ndc80 CH" evidence="12">
    <location>
        <begin position="16"/>
        <end position="136"/>
    </location>
</feature>
<keyword evidence="6 11" id="KW-0175">Coiled coil</keyword>
<evidence type="ECO:0000256" key="8">
    <source>
        <dbReference type="ARBA" id="ARBA00023306"/>
    </source>
</evidence>
<evidence type="ECO:0000259" key="12">
    <source>
        <dbReference type="Pfam" id="PF03801"/>
    </source>
</evidence>
<dbReference type="GO" id="GO:0005634">
    <property type="term" value="C:nucleus"/>
    <property type="evidence" value="ECO:0007669"/>
    <property type="project" value="UniProtKB-SubCell"/>
</dbReference>
<gene>
    <name evidence="13" type="ORF">BDFB_012049</name>
</gene>
<evidence type="ECO:0000256" key="3">
    <source>
        <dbReference type="ARBA" id="ARBA00022618"/>
    </source>
</evidence>